<gene>
    <name evidence="2" type="ORF">CDAR_371731</name>
</gene>
<name>A0AAV4TDA2_9ARAC</name>
<evidence type="ECO:0000313" key="3">
    <source>
        <dbReference type="Proteomes" id="UP001054837"/>
    </source>
</evidence>
<sequence length="89" mass="9907">MSDNEIDLFMKDVSKVYTGYGNKNLEMLEITVPDAESEGPLCGGIATQTSSDGMLPMFLFVNNRRIRFGSRDEQTTARGPPEDFIRARG</sequence>
<feature type="region of interest" description="Disordered" evidence="1">
    <location>
        <begin position="70"/>
        <end position="89"/>
    </location>
</feature>
<dbReference type="AlphaFoldDB" id="A0AAV4TDA2"/>
<accession>A0AAV4TDA2</accession>
<proteinExistence type="predicted"/>
<keyword evidence="3" id="KW-1185">Reference proteome</keyword>
<organism evidence="2 3">
    <name type="scientific">Caerostris darwini</name>
    <dbReference type="NCBI Taxonomy" id="1538125"/>
    <lineage>
        <taxon>Eukaryota</taxon>
        <taxon>Metazoa</taxon>
        <taxon>Ecdysozoa</taxon>
        <taxon>Arthropoda</taxon>
        <taxon>Chelicerata</taxon>
        <taxon>Arachnida</taxon>
        <taxon>Araneae</taxon>
        <taxon>Araneomorphae</taxon>
        <taxon>Entelegynae</taxon>
        <taxon>Araneoidea</taxon>
        <taxon>Araneidae</taxon>
        <taxon>Caerostris</taxon>
    </lineage>
</organism>
<reference evidence="2 3" key="1">
    <citation type="submission" date="2021-06" db="EMBL/GenBank/DDBJ databases">
        <title>Caerostris darwini draft genome.</title>
        <authorList>
            <person name="Kono N."/>
            <person name="Arakawa K."/>
        </authorList>
    </citation>
    <scope>NUCLEOTIDE SEQUENCE [LARGE SCALE GENOMIC DNA]</scope>
</reference>
<dbReference type="Proteomes" id="UP001054837">
    <property type="component" value="Unassembled WGS sequence"/>
</dbReference>
<protein>
    <submittedName>
        <fullName evidence="2">Uncharacterized protein</fullName>
    </submittedName>
</protein>
<evidence type="ECO:0000256" key="1">
    <source>
        <dbReference type="SAM" id="MobiDB-lite"/>
    </source>
</evidence>
<dbReference type="EMBL" id="BPLQ01009133">
    <property type="protein sequence ID" value="GIY41958.1"/>
    <property type="molecule type" value="Genomic_DNA"/>
</dbReference>
<comment type="caution">
    <text evidence="2">The sequence shown here is derived from an EMBL/GenBank/DDBJ whole genome shotgun (WGS) entry which is preliminary data.</text>
</comment>
<evidence type="ECO:0000313" key="2">
    <source>
        <dbReference type="EMBL" id="GIY41958.1"/>
    </source>
</evidence>